<dbReference type="InterPro" id="IPR045390">
    <property type="entry name" value="ABC-3C_MC3"/>
</dbReference>
<dbReference type="EMBL" id="JACEZS010000005">
    <property type="protein sequence ID" value="MBA5605380.1"/>
    <property type="molecule type" value="Genomic_DNA"/>
</dbReference>
<proteinExistence type="predicted"/>
<comment type="caution">
    <text evidence="1">The sequence shown here is derived from an EMBL/GenBank/DDBJ whole genome shotgun (WGS) entry which is preliminary data.</text>
</comment>
<protein>
    <submittedName>
        <fullName evidence="1">Uncharacterized protein</fullName>
    </submittedName>
</protein>
<name>A0A7W2EGP7_9BURK</name>
<dbReference type="Proteomes" id="UP000566711">
    <property type="component" value="Unassembled WGS sequence"/>
</dbReference>
<accession>A0A7W2EGP7</accession>
<sequence>MTMWANRSIEERALLNPAFCASLIWHFAATGEVAGNRPLTLAEAFLVLPIILPKYSREALPRTYRTSLATWIDENPSFQATLAVRARAMVPYTKEALIFGGTRQFIQVSIEAVSANANWKRQTGRASRQSSPETQACLKKAAFLGNWFLETGASNTVLALLGVRP</sequence>
<dbReference type="RefSeq" id="WP_182216183.1">
    <property type="nucleotide sequence ID" value="NZ_JACEZS010000005.1"/>
</dbReference>
<reference evidence="1 2" key="1">
    <citation type="submission" date="2020-07" db="EMBL/GenBank/DDBJ databases">
        <title>Novel species isolated from subtropical streams in China.</title>
        <authorList>
            <person name="Lu H."/>
        </authorList>
    </citation>
    <scope>NUCLEOTIDE SEQUENCE [LARGE SCALE GENOMIC DNA]</scope>
    <source>
        <strain evidence="1 2">FT3S</strain>
    </source>
</reference>
<keyword evidence="2" id="KW-1185">Reference proteome</keyword>
<organism evidence="1 2">
    <name type="scientific">Rugamonas fusca</name>
    <dbReference type="NCBI Taxonomy" id="2758568"/>
    <lineage>
        <taxon>Bacteria</taxon>
        <taxon>Pseudomonadati</taxon>
        <taxon>Pseudomonadota</taxon>
        <taxon>Betaproteobacteria</taxon>
        <taxon>Burkholderiales</taxon>
        <taxon>Oxalobacteraceae</taxon>
        <taxon>Telluria group</taxon>
        <taxon>Rugamonas</taxon>
    </lineage>
</organism>
<gene>
    <name evidence="1" type="ORF">H3H36_08405</name>
</gene>
<dbReference type="Pfam" id="PF20131">
    <property type="entry name" value="MC3"/>
    <property type="match status" value="1"/>
</dbReference>
<evidence type="ECO:0000313" key="2">
    <source>
        <dbReference type="Proteomes" id="UP000566711"/>
    </source>
</evidence>
<dbReference type="AlphaFoldDB" id="A0A7W2EGP7"/>
<evidence type="ECO:0000313" key="1">
    <source>
        <dbReference type="EMBL" id="MBA5605380.1"/>
    </source>
</evidence>